<dbReference type="PIRSF" id="PIRSF037167">
    <property type="entry name" value="Mtase_YfcB_prd"/>
    <property type="match status" value="1"/>
</dbReference>
<dbReference type="GO" id="GO:0005829">
    <property type="term" value="C:cytosol"/>
    <property type="evidence" value="ECO:0007669"/>
    <property type="project" value="TreeGrafter"/>
</dbReference>
<evidence type="ECO:0000256" key="4">
    <source>
        <dbReference type="HAMAP-Rule" id="MF_02125"/>
    </source>
</evidence>
<dbReference type="STRING" id="1931275.BV914_04245"/>
<dbReference type="CDD" id="cd02440">
    <property type="entry name" value="AdoMet_MTases"/>
    <property type="match status" value="1"/>
</dbReference>
<dbReference type="InterPro" id="IPR017127">
    <property type="entry name" value="Ribosome_uL3_MTase"/>
</dbReference>
<dbReference type="PROSITE" id="PS00092">
    <property type="entry name" value="N6_MTASE"/>
    <property type="match status" value="1"/>
</dbReference>
<evidence type="ECO:0000256" key="3">
    <source>
        <dbReference type="ARBA" id="ARBA00022691"/>
    </source>
</evidence>
<dbReference type="AlphaFoldDB" id="A0A1X3DGW6"/>
<keyword evidence="1 4" id="KW-0489">Methyltransferase</keyword>
<dbReference type="RefSeq" id="WP_085360104.1">
    <property type="nucleotide sequence ID" value="NZ_MTAB01000023.1"/>
</dbReference>
<evidence type="ECO:0000313" key="6">
    <source>
        <dbReference type="EMBL" id="OSI18972.1"/>
    </source>
</evidence>
<name>A0A1X3DGW6_9NEIS</name>
<dbReference type="PANTHER" id="PTHR47806">
    <property type="entry name" value="50S RIBOSOMAL PROTEIN L3 GLUTAMINE METHYLTRANSFERASE"/>
    <property type="match status" value="1"/>
</dbReference>
<evidence type="ECO:0000259" key="5">
    <source>
        <dbReference type="Pfam" id="PF05175"/>
    </source>
</evidence>
<dbReference type="Gene3D" id="3.40.50.150">
    <property type="entry name" value="Vaccinia Virus protein VP39"/>
    <property type="match status" value="1"/>
</dbReference>
<sequence length="299" mass="33350">MFTQAAEQLSTVRDILRFAVSRFNEASLHFGHGSDNAHDEAAYLILHTLSLPLDMLEPYLDAKLLDSEKEEVLGLIEKRVTERVPVAYLTNQAWQGDFDFYVDERVIVPRSFIYELLGEPLAPWIEHEELVHRALDLCTGSGCLAVQMAYHYPAAEIDAVDLSLDALEVAAINVEDYGLEERINLIHTDLFEGLEGTYDLIVSNPPYVDAESVEALPQEYLHEPELALGSGSDGLDATREIILHAAKFLNPKGVLLVEIGHNRDVLEAAYPELPFTWLETSGGDGFVFLLTREQLLGEA</sequence>
<dbReference type="OrthoDB" id="9800643at2"/>
<reference evidence="7" key="1">
    <citation type="submission" date="2017-01" db="EMBL/GenBank/DDBJ databases">
        <authorList>
            <person name="Mah S.A."/>
            <person name="Swanson W.J."/>
            <person name="Moy G.W."/>
            <person name="Vacquier V.D."/>
        </authorList>
    </citation>
    <scope>NUCLEOTIDE SEQUENCE [LARGE SCALE GENOMIC DNA]</scope>
    <source>
        <strain evidence="7">124861</strain>
    </source>
</reference>
<organism evidence="6 7">
    <name type="scientific">Neisseria dumasiana</name>
    <dbReference type="NCBI Taxonomy" id="1931275"/>
    <lineage>
        <taxon>Bacteria</taxon>
        <taxon>Pseudomonadati</taxon>
        <taxon>Pseudomonadota</taxon>
        <taxon>Betaproteobacteria</taxon>
        <taxon>Neisseriales</taxon>
        <taxon>Neisseriaceae</taxon>
        <taxon>Neisseria</taxon>
    </lineage>
</organism>
<keyword evidence="3 4" id="KW-0949">S-adenosyl-L-methionine</keyword>
<feature type="domain" description="Methyltransferase small" evidence="5">
    <location>
        <begin position="130"/>
        <end position="215"/>
    </location>
</feature>
<dbReference type="GO" id="GO:0036009">
    <property type="term" value="F:protein-glutamine N-methyltransferase activity"/>
    <property type="evidence" value="ECO:0007669"/>
    <property type="project" value="UniProtKB-UniRule"/>
</dbReference>
<evidence type="ECO:0000256" key="2">
    <source>
        <dbReference type="ARBA" id="ARBA00022679"/>
    </source>
</evidence>
<dbReference type="GO" id="GO:0005840">
    <property type="term" value="C:ribosome"/>
    <property type="evidence" value="ECO:0007669"/>
    <property type="project" value="UniProtKB-KW"/>
</dbReference>
<comment type="similarity">
    <text evidence="4">Belongs to the protein N5-glutamine methyltransferase family. PrmB subfamily.</text>
</comment>
<dbReference type="SUPFAM" id="SSF53335">
    <property type="entry name" value="S-adenosyl-L-methionine-dependent methyltransferases"/>
    <property type="match status" value="1"/>
</dbReference>
<dbReference type="Gene3D" id="1.10.8.10">
    <property type="entry name" value="DNA helicase RuvA subunit, C-terminal domain"/>
    <property type="match status" value="1"/>
</dbReference>
<keyword evidence="6" id="KW-0687">Ribonucleoprotein</keyword>
<evidence type="ECO:0000256" key="1">
    <source>
        <dbReference type="ARBA" id="ARBA00022603"/>
    </source>
</evidence>
<keyword evidence="6" id="KW-0689">Ribosomal protein</keyword>
<dbReference type="NCBIfam" id="TIGR03533">
    <property type="entry name" value="L3_gln_methyl"/>
    <property type="match status" value="1"/>
</dbReference>
<gene>
    <name evidence="4" type="primary">prmB</name>
    <name evidence="6" type="ORF">BV912_09470</name>
</gene>
<dbReference type="InterPro" id="IPR002052">
    <property type="entry name" value="DNA_methylase_N6_adenine_CS"/>
</dbReference>
<protein>
    <recommendedName>
        <fullName evidence="4">Ribosomal protein uL3 glutamine methyltransferase</fullName>
        <shortName evidence="4">uL3 MTase</shortName>
        <ecNumber evidence="4">2.1.1.298</ecNumber>
    </recommendedName>
    <alternativeName>
        <fullName evidence="4">N5-glutamine methyltransferase PrmB</fullName>
    </alternativeName>
</protein>
<dbReference type="InterPro" id="IPR007848">
    <property type="entry name" value="Small_mtfrase_dom"/>
</dbReference>
<comment type="catalytic activity">
    <reaction evidence="4">
        <text>L-glutaminyl-[ribosomal protein uL3] + S-adenosyl-L-methionine = N(5)-methyl-L-glutaminyl-[ribosomal protein uL3] + S-adenosyl-L-homocysteine + H(+)</text>
        <dbReference type="Rhea" id="RHEA:45020"/>
        <dbReference type="Rhea" id="RHEA-COMP:11063"/>
        <dbReference type="Rhea" id="RHEA-COMP:11064"/>
        <dbReference type="ChEBI" id="CHEBI:15378"/>
        <dbReference type="ChEBI" id="CHEBI:30011"/>
        <dbReference type="ChEBI" id="CHEBI:57856"/>
        <dbReference type="ChEBI" id="CHEBI:59789"/>
        <dbReference type="ChEBI" id="CHEBI:61891"/>
        <dbReference type="EC" id="2.1.1.298"/>
    </reaction>
</comment>
<accession>A0A1X3DGW6</accession>
<dbReference type="HAMAP" id="MF_02125">
    <property type="entry name" value="L3_methyltr_PrmB"/>
    <property type="match status" value="1"/>
</dbReference>
<comment type="function">
    <text evidence="4">Methylates ribosomal protein uL3 on a specific glutamine residue.</text>
</comment>
<dbReference type="PANTHER" id="PTHR47806:SF1">
    <property type="entry name" value="RIBOSOMAL PROTEIN UL3 GLUTAMINE METHYLTRANSFERASE"/>
    <property type="match status" value="1"/>
</dbReference>
<proteinExistence type="inferred from homology"/>
<dbReference type="FunFam" id="3.40.50.150:FF:000042">
    <property type="entry name" value="50S ribosomal protein L3 glutamine methyltransferase"/>
    <property type="match status" value="1"/>
</dbReference>
<dbReference type="Proteomes" id="UP000193303">
    <property type="component" value="Unassembled WGS sequence"/>
</dbReference>
<dbReference type="EC" id="2.1.1.298" evidence="4"/>
<evidence type="ECO:0000313" key="7">
    <source>
        <dbReference type="Proteomes" id="UP000193303"/>
    </source>
</evidence>
<keyword evidence="2 4" id="KW-0808">Transferase</keyword>
<dbReference type="GO" id="GO:0003676">
    <property type="term" value="F:nucleic acid binding"/>
    <property type="evidence" value="ECO:0007669"/>
    <property type="project" value="InterPro"/>
</dbReference>
<dbReference type="InterPro" id="IPR004556">
    <property type="entry name" value="HemK-like"/>
</dbReference>
<dbReference type="NCBIfam" id="TIGR00536">
    <property type="entry name" value="hemK_fam"/>
    <property type="match status" value="1"/>
</dbReference>
<dbReference type="GO" id="GO:0032259">
    <property type="term" value="P:methylation"/>
    <property type="evidence" value="ECO:0007669"/>
    <property type="project" value="UniProtKB-KW"/>
</dbReference>
<dbReference type="Pfam" id="PF05175">
    <property type="entry name" value="MTS"/>
    <property type="match status" value="1"/>
</dbReference>
<comment type="caution">
    <text evidence="6">The sequence shown here is derived from an EMBL/GenBank/DDBJ whole genome shotgun (WGS) entry which is preliminary data.</text>
</comment>
<dbReference type="InterPro" id="IPR029063">
    <property type="entry name" value="SAM-dependent_MTases_sf"/>
</dbReference>
<dbReference type="EMBL" id="MTAB01000023">
    <property type="protein sequence ID" value="OSI18972.1"/>
    <property type="molecule type" value="Genomic_DNA"/>
</dbReference>